<evidence type="ECO:0000256" key="13">
    <source>
        <dbReference type="ARBA" id="ARBA00022833"/>
    </source>
</evidence>
<evidence type="ECO:0000256" key="5">
    <source>
        <dbReference type="ARBA" id="ARBA00012483"/>
    </source>
</evidence>
<dbReference type="SUPFAM" id="SSF57850">
    <property type="entry name" value="RING/U-box"/>
    <property type="match status" value="1"/>
</dbReference>
<proteinExistence type="inferred from homology"/>
<evidence type="ECO:0000256" key="11">
    <source>
        <dbReference type="ARBA" id="ARBA00022771"/>
    </source>
</evidence>
<comment type="similarity">
    <text evidence="4 15">Belongs to the LTN1 family.</text>
</comment>
<dbReference type="Pfam" id="PF13639">
    <property type="entry name" value="zf-RING_2"/>
    <property type="match status" value="1"/>
</dbReference>
<evidence type="ECO:0000256" key="1">
    <source>
        <dbReference type="ARBA" id="ARBA00000900"/>
    </source>
</evidence>
<dbReference type="GO" id="GO:1990112">
    <property type="term" value="C:RQC complex"/>
    <property type="evidence" value="ECO:0007669"/>
    <property type="project" value="UniProtKB-UniRule"/>
</dbReference>
<dbReference type="Gene3D" id="3.30.40.10">
    <property type="entry name" value="Zinc/RING finger domain, C3HC4 (zinc finger)"/>
    <property type="match status" value="1"/>
</dbReference>
<dbReference type="InterPro" id="IPR013083">
    <property type="entry name" value="Znf_RING/FYVE/PHD"/>
</dbReference>
<dbReference type="EMBL" id="HBIR01043889">
    <property type="protein sequence ID" value="CAE0577293.1"/>
    <property type="molecule type" value="Transcribed_RNA"/>
</dbReference>
<evidence type="ECO:0000256" key="12">
    <source>
        <dbReference type="ARBA" id="ARBA00022786"/>
    </source>
</evidence>
<dbReference type="FunFam" id="3.30.40.10:FF:000038">
    <property type="entry name" value="E3 ubiquitin-protein ligase listerin"/>
    <property type="match status" value="1"/>
</dbReference>
<evidence type="ECO:0000256" key="14">
    <source>
        <dbReference type="PROSITE-ProRule" id="PRU00175"/>
    </source>
</evidence>
<feature type="domain" description="RING-type" evidence="16">
    <location>
        <begin position="336"/>
        <end position="383"/>
    </location>
</feature>
<dbReference type="InterPro" id="IPR039804">
    <property type="entry name" value="RING-CH-C4HC3_LTN1"/>
</dbReference>
<dbReference type="SMART" id="SM00744">
    <property type="entry name" value="RINGv"/>
    <property type="match status" value="1"/>
</dbReference>
<dbReference type="GO" id="GO:0061630">
    <property type="term" value="F:ubiquitin protein ligase activity"/>
    <property type="evidence" value="ECO:0007669"/>
    <property type="project" value="UniProtKB-UniRule"/>
</dbReference>
<organism evidence="18">
    <name type="scientific">Emiliania huxleyi</name>
    <name type="common">Coccolithophore</name>
    <name type="synonym">Pontosphaera huxleyi</name>
    <dbReference type="NCBI Taxonomy" id="2903"/>
    <lineage>
        <taxon>Eukaryota</taxon>
        <taxon>Haptista</taxon>
        <taxon>Haptophyta</taxon>
        <taxon>Prymnesiophyceae</taxon>
        <taxon>Isochrysidales</taxon>
        <taxon>Noelaerhabdaceae</taxon>
        <taxon>Emiliania</taxon>
    </lineage>
</organism>
<comment type="subunit">
    <text evidence="15">Component of the ribosome quality control complex (RQC).</text>
</comment>
<dbReference type="InterPro" id="IPR054478">
    <property type="entry name" value="LTN1_UBC"/>
</dbReference>
<dbReference type="EC" id="2.3.2.27" evidence="5 15"/>
<comment type="catalytic activity">
    <reaction evidence="1 15">
        <text>S-ubiquitinyl-[E2 ubiquitin-conjugating enzyme]-L-cysteine + [acceptor protein]-L-lysine = [E2 ubiquitin-conjugating enzyme]-L-cysteine + N(6)-ubiquitinyl-[acceptor protein]-L-lysine.</text>
        <dbReference type="EC" id="2.3.2.27"/>
    </reaction>
</comment>
<dbReference type="UniPathway" id="UPA00143"/>
<dbReference type="Pfam" id="PF22999">
    <property type="entry name" value="LTN1_E3_ligase_6th"/>
    <property type="match status" value="1"/>
</dbReference>
<keyword evidence="8 15" id="KW-0808">Transferase</keyword>
<sequence>MPAAQLPAAAAIASLSPLIGARSSPVRFGALALFERLQSAEAEAGAAAASEEGAEEEGDADEPLPLRFLFGGAAQTVAGRRAAADGEAMVALDRLEELMGDAADAEARMLAWSAALALLAHARPTAAARVSAGWKHSGLPGFLNETLLPLLPLARPPPGSGAASLAAPTSLGESDPPPGAAEVAVAVFAALLSRVPALARHWYTSELSRAAHAAVARYTELHVTPALLRREAEAISAAPSSGDDFVVKASIGARSVTATYSYEGTYMQIVLRLDRAHPLRAVEVECTQRAGVSDARWRKWQRTISTMLLAQNGSLRDALALFKENVDRVFEGVEECPICYAIVHGTTRQLPKLSCRTCHNKFHAACLYKWFSSSQKSSCPLCQTAWG</sequence>
<evidence type="ECO:0000256" key="3">
    <source>
        <dbReference type="ARBA" id="ARBA00004906"/>
    </source>
</evidence>
<evidence type="ECO:0000256" key="15">
    <source>
        <dbReference type="RuleBase" id="RU367090"/>
    </source>
</evidence>
<evidence type="ECO:0000256" key="10">
    <source>
        <dbReference type="ARBA" id="ARBA00022737"/>
    </source>
</evidence>
<dbReference type="GO" id="GO:0043023">
    <property type="term" value="F:ribosomal large subunit binding"/>
    <property type="evidence" value="ECO:0007669"/>
    <property type="project" value="TreeGrafter"/>
</dbReference>
<dbReference type="InterPro" id="IPR039795">
    <property type="entry name" value="LTN1/Rkr1"/>
</dbReference>
<accession>A0A6V2UND6</accession>
<dbReference type="InterPro" id="IPR011016">
    <property type="entry name" value="Znf_RING-CH"/>
</dbReference>
<comment type="pathway">
    <text evidence="3 15">Protein modification; protein ubiquitination.</text>
</comment>
<keyword evidence="10" id="KW-0677">Repeat</keyword>
<keyword evidence="12 15" id="KW-0833">Ubl conjugation pathway</keyword>
<dbReference type="GO" id="GO:1990116">
    <property type="term" value="P:ribosome-associated ubiquitin-dependent protein catabolic process"/>
    <property type="evidence" value="ECO:0007669"/>
    <property type="project" value="UniProtKB-UniRule"/>
</dbReference>
<protein>
    <recommendedName>
        <fullName evidence="6 15">E3 ubiquitin-protein ligase listerin</fullName>
        <ecNumber evidence="5 15">2.3.2.27</ecNumber>
    </recommendedName>
    <alternativeName>
        <fullName evidence="15">RING-type E3 ubiquitin transferase listerin</fullName>
    </alternativeName>
</protein>
<comment type="subcellular location">
    <subcellularLocation>
        <location evidence="2">Cytoplasm</location>
        <location evidence="2">Cytosol</location>
    </subcellularLocation>
</comment>
<evidence type="ECO:0000256" key="6">
    <source>
        <dbReference type="ARBA" id="ARBA00017157"/>
    </source>
</evidence>
<evidence type="ECO:0000256" key="7">
    <source>
        <dbReference type="ARBA" id="ARBA00022490"/>
    </source>
</evidence>
<dbReference type="GO" id="GO:0008270">
    <property type="term" value="F:zinc ion binding"/>
    <property type="evidence" value="ECO:0007669"/>
    <property type="project" value="UniProtKB-KW"/>
</dbReference>
<comment type="function">
    <text evidence="15">E3 ubiquitin-protein ligase. Component of the ribosome quality control complex (RQC), a ribosome-associated complex that mediates ubiquitination and extraction of incompletely synthesized nascent chains for proteasomal degradation.</text>
</comment>
<dbReference type="GO" id="GO:0072344">
    <property type="term" value="P:rescue of stalled ribosome"/>
    <property type="evidence" value="ECO:0007669"/>
    <property type="project" value="UniProtKB-UniRule"/>
</dbReference>
<dbReference type="PANTHER" id="PTHR12389">
    <property type="entry name" value="ZINC FINGER PROTEIN 294"/>
    <property type="match status" value="1"/>
</dbReference>
<evidence type="ECO:0000256" key="4">
    <source>
        <dbReference type="ARBA" id="ARBA00007997"/>
    </source>
</evidence>
<evidence type="ECO:0000313" key="17">
    <source>
        <dbReference type="EMBL" id="CAE0577291.1"/>
    </source>
</evidence>
<evidence type="ECO:0000259" key="16">
    <source>
        <dbReference type="PROSITE" id="PS50089"/>
    </source>
</evidence>
<dbReference type="EMBL" id="HBIR01043887">
    <property type="protein sequence ID" value="CAE0577291.1"/>
    <property type="molecule type" value="Transcribed_RNA"/>
</dbReference>
<dbReference type="Pfam" id="PF23009">
    <property type="entry name" value="UBC_like"/>
    <property type="match status" value="1"/>
</dbReference>
<keyword evidence="7" id="KW-0963">Cytoplasm</keyword>
<evidence type="ECO:0000256" key="2">
    <source>
        <dbReference type="ARBA" id="ARBA00004514"/>
    </source>
</evidence>
<dbReference type="InterPro" id="IPR001841">
    <property type="entry name" value="Znf_RING"/>
</dbReference>
<dbReference type="PROSITE" id="PS50089">
    <property type="entry name" value="ZF_RING_2"/>
    <property type="match status" value="1"/>
</dbReference>
<keyword evidence="9 15" id="KW-0479">Metal-binding</keyword>
<gene>
    <name evidence="17" type="ORF">EHUX00137_LOCUS34251</name>
    <name evidence="18" type="ORF">EHUX00137_LOCUS34253</name>
</gene>
<reference evidence="18" key="1">
    <citation type="submission" date="2021-01" db="EMBL/GenBank/DDBJ databases">
        <authorList>
            <person name="Corre E."/>
            <person name="Pelletier E."/>
            <person name="Niang G."/>
            <person name="Scheremetjew M."/>
            <person name="Finn R."/>
            <person name="Kale V."/>
            <person name="Holt S."/>
            <person name="Cochrane G."/>
            <person name="Meng A."/>
            <person name="Brown T."/>
            <person name="Cohen L."/>
        </authorList>
    </citation>
    <scope>NUCLEOTIDE SEQUENCE</scope>
    <source>
        <strain evidence="18">379</strain>
    </source>
</reference>
<keyword evidence="13 15" id="KW-0862">Zinc</keyword>
<evidence type="ECO:0000256" key="9">
    <source>
        <dbReference type="ARBA" id="ARBA00022723"/>
    </source>
</evidence>
<evidence type="ECO:0000313" key="18">
    <source>
        <dbReference type="EMBL" id="CAE0577293.1"/>
    </source>
</evidence>
<dbReference type="GO" id="GO:0005829">
    <property type="term" value="C:cytosol"/>
    <property type="evidence" value="ECO:0007669"/>
    <property type="project" value="UniProtKB-SubCell"/>
</dbReference>
<dbReference type="InterPro" id="IPR054477">
    <property type="entry name" value="LTN1_E3_ligase_6th"/>
</dbReference>
<name>A0A6V2UND6_EMIHU</name>
<dbReference type="AlphaFoldDB" id="A0A6V2UND6"/>
<keyword evidence="11 14" id="KW-0863">Zinc-finger</keyword>
<dbReference type="PANTHER" id="PTHR12389:SF0">
    <property type="entry name" value="E3 UBIQUITIN-PROTEIN LIGASE LISTERIN"/>
    <property type="match status" value="1"/>
</dbReference>
<dbReference type="CDD" id="cd16491">
    <property type="entry name" value="RING-CH-C4HC3_LTN1"/>
    <property type="match status" value="1"/>
</dbReference>
<evidence type="ECO:0000256" key="8">
    <source>
        <dbReference type="ARBA" id="ARBA00022679"/>
    </source>
</evidence>
<dbReference type="GO" id="GO:0016567">
    <property type="term" value="P:protein ubiquitination"/>
    <property type="evidence" value="ECO:0007669"/>
    <property type="project" value="UniProtKB-UniPathway"/>
</dbReference>